<reference evidence="2" key="2">
    <citation type="submission" date="2020-05" db="UniProtKB">
        <authorList>
            <consortium name="EnsemblMetazoa"/>
        </authorList>
    </citation>
    <scope>IDENTIFICATION</scope>
    <source>
        <strain evidence="2">IAEA</strain>
    </source>
</reference>
<dbReference type="GO" id="GO:0003824">
    <property type="term" value="F:catalytic activity"/>
    <property type="evidence" value="ECO:0007669"/>
    <property type="project" value="InterPro"/>
</dbReference>
<evidence type="ECO:0000259" key="1">
    <source>
        <dbReference type="Pfam" id="PF03372"/>
    </source>
</evidence>
<dbReference type="AlphaFoldDB" id="A0A1A9VZF9"/>
<dbReference type="Gene3D" id="3.60.10.10">
    <property type="entry name" value="Endonuclease/exonuclease/phosphatase"/>
    <property type="match status" value="1"/>
</dbReference>
<proteinExistence type="predicted"/>
<dbReference type="Proteomes" id="UP000091820">
    <property type="component" value="Unassembled WGS sequence"/>
</dbReference>
<reference evidence="3" key="1">
    <citation type="submission" date="2014-03" db="EMBL/GenBank/DDBJ databases">
        <authorList>
            <person name="Aksoy S."/>
            <person name="Warren W."/>
            <person name="Wilson R.K."/>
        </authorList>
    </citation>
    <scope>NUCLEOTIDE SEQUENCE [LARGE SCALE GENOMIC DNA]</scope>
    <source>
        <strain evidence="3">IAEA</strain>
    </source>
</reference>
<dbReference type="STRING" id="37001.A0A1A9VZF9"/>
<accession>A0A1A9VZF9</accession>
<organism evidence="2 3">
    <name type="scientific">Glossina brevipalpis</name>
    <dbReference type="NCBI Taxonomy" id="37001"/>
    <lineage>
        <taxon>Eukaryota</taxon>
        <taxon>Metazoa</taxon>
        <taxon>Ecdysozoa</taxon>
        <taxon>Arthropoda</taxon>
        <taxon>Hexapoda</taxon>
        <taxon>Insecta</taxon>
        <taxon>Pterygota</taxon>
        <taxon>Neoptera</taxon>
        <taxon>Endopterygota</taxon>
        <taxon>Diptera</taxon>
        <taxon>Brachycera</taxon>
        <taxon>Muscomorpha</taxon>
        <taxon>Hippoboscoidea</taxon>
        <taxon>Glossinidae</taxon>
        <taxon>Glossina</taxon>
    </lineage>
</organism>
<name>A0A1A9VZF9_9MUSC</name>
<dbReference type="Pfam" id="PF03372">
    <property type="entry name" value="Exo_endo_phos"/>
    <property type="match status" value="1"/>
</dbReference>
<protein>
    <recommendedName>
        <fullName evidence="1">Endonuclease/exonuclease/phosphatase domain-containing protein</fullName>
    </recommendedName>
</protein>
<sequence>MEISMKIVGDTYKGLRLCYFNARSSSKHKVDYLSYLLFVLKAEVICTTETWFRPHVDDGFCQIVGYNVVRHDRTLGVRGGGIALYIKGGLYYKVVAKSGDDSTVEYLRVVVGGDTPKCLVMCVYNPHRSNCVDEVFRVVGEFSIAYEYIILCGDCDLLLCDGRAKRLCDAMVTCGLAMVNSWPTRYAPNCLPSLLDIMYVSDDSLVLRYDQFPLVGVSDRELMLLVSNIRLGGDDRRWRSISYRDISAVNVEQPSVAASMVCWNDVSNFGGINDKFECLNGAI</sequence>
<dbReference type="VEuPathDB" id="VectorBase:GBRI000338"/>
<dbReference type="EnsemblMetazoa" id="GBRI000338-RA">
    <property type="protein sequence ID" value="GBRI000338-PA"/>
    <property type="gene ID" value="GBRI000338"/>
</dbReference>
<dbReference type="InterPro" id="IPR005135">
    <property type="entry name" value="Endo/exonuclease/phosphatase"/>
</dbReference>
<evidence type="ECO:0000313" key="3">
    <source>
        <dbReference type="Proteomes" id="UP000091820"/>
    </source>
</evidence>
<dbReference type="InterPro" id="IPR036691">
    <property type="entry name" value="Endo/exonu/phosph_ase_sf"/>
</dbReference>
<evidence type="ECO:0000313" key="2">
    <source>
        <dbReference type="EnsemblMetazoa" id="GBRI000338-PA"/>
    </source>
</evidence>
<dbReference type="SUPFAM" id="SSF56219">
    <property type="entry name" value="DNase I-like"/>
    <property type="match status" value="1"/>
</dbReference>
<feature type="domain" description="Endonuclease/exonuclease/phosphatase" evidence="1">
    <location>
        <begin position="19"/>
        <end position="219"/>
    </location>
</feature>
<keyword evidence="3" id="KW-1185">Reference proteome</keyword>